<proteinExistence type="predicted"/>
<name>A0A0F9KA50_9ZZZZ</name>
<accession>A0A0F9KA50</accession>
<comment type="caution">
    <text evidence="1">The sequence shown here is derived from an EMBL/GenBank/DDBJ whole genome shotgun (WGS) entry which is preliminary data.</text>
</comment>
<dbReference type="AlphaFoldDB" id="A0A0F9KA50"/>
<reference evidence="1" key="1">
    <citation type="journal article" date="2015" name="Nature">
        <title>Complex archaea that bridge the gap between prokaryotes and eukaryotes.</title>
        <authorList>
            <person name="Spang A."/>
            <person name="Saw J.H."/>
            <person name="Jorgensen S.L."/>
            <person name="Zaremba-Niedzwiedzka K."/>
            <person name="Martijn J."/>
            <person name="Lind A.E."/>
            <person name="van Eijk R."/>
            <person name="Schleper C."/>
            <person name="Guy L."/>
            <person name="Ettema T.J."/>
        </authorList>
    </citation>
    <scope>NUCLEOTIDE SEQUENCE</scope>
</reference>
<dbReference type="EMBL" id="LAZR01015638">
    <property type="protein sequence ID" value="KKM08048.1"/>
    <property type="molecule type" value="Genomic_DNA"/>
</dbReference>
<organism evidence="1">
    <name type="scientific">marine sediment metagenome</name>
    <dbReference type="NCBI Taxonomy" id="412755"/>
    <lineage>
        <taxon>unclassified sequences</taxon>
        <taxon>metagenomes</taxon>
        <taxon>ecological metagenomes</taxon>
    </lineage>
</organism>
<sequence>MDNETESSTALLGSIFLDDCLKETIDNAIDNLTVAQCEIIKDGIEQHGEIGHYGRNFIVAAIRAELAK</sequence>
<evidence type="ECO:0000313" key="1">
    <source>
        <dbReference type="EMBL" id="KKM08048.1"/>
    </source>
</evidence>
<gene>
    <name evidence="1" type="ORF">LCGC14_1727780</name>
</gene>
<protein>
    <submittedName>
        <fullName evidence="1">Uncharacterized protein</fullName>
    </submittedName>
</protein>